<proteinExistence type="predicted"/>
<dbReference type="RefSeq" id="WP_327037536.1">
    <property type="nucleotide sequence ID" value="NZ_CP139961.1"/>
</dbReference>
<feature type="domain" description="Bacterial Ig" evidence="3">
    <location>
        <begin position="239"/>
        <end position="314"/>
    </location>
</feature>
<feature type="compositionally biased region" description="Polar residues" evidence="1">
    <location>
        <begin position="123"/>
        <end position="135"/>
    </location>
</feature>
<feature type="domain" description="Haemolysin-type calcium binding-related" evidence="2">
    <location>
        <begin position="1237"/>
        <end position="1264"/>
    </location>
</feature>
<sequence>MKQLLIIRADGSQLVLDYSQVQSIVRQNGKLNILLKDGSIISLEIGDQLALEAMQTESLETSPPQIFIDNDISDAELEQIQALLSEVETIDYSAYFQAGMGLLGVGAITAAALHDNKSEPKASNKNSSPTDQPITSPIADPKPNNPKDTTAPVLSLAKLADQGDVVSGQTESGATVEVKYQDKVIGTAKADAKGNYSVTLDKAYTNGEALSVTAKDAANNVSGAQAIQAKDTTAPVLSLAKLADQGDVVSGQTESGATVEVKYQDKVIGTAKADAKGNYSVTLDKAYTNGEALSVTAKDAANNVSGAQAIQAKDTTAPVLSLAKLADQGDVVSGQTESGATVEVKYQDKVIGTAKADAKGNYSVTLDKAYTNGEALSVTAKDAANNVSGAQAIQAKDTTAPVLSLAKLADQGDVVSGQTESGATVEVKYQDKVIGTAKADAKGNYSVTLDKAYTNGEALSVTAKDAANNVSGAQAIQAKDTTAPVLSLAKLADQGDVVSGQTESGATVEVKYQDKVIGTAKADAKGNYSVTLDKAYTNGEALSVTAKDAANNVSGAQAIQAKDTTAPVLSLAKLADQGDVVSGQTESGATVEVKYQDKVIGTAKADAKGNYSVTLDKAYTNGEALSVTAKDAANNVSGAAKVFATASLSDSTANFELVPVFEKQTSHQDKTVVNASTRNSLYDTIDFVITGKDGYITLDLSNESRILNGSVSYQIIGSGLSSSSSRSISKVGSSHHTIILNEDSSLSEGAYTLILDAYFSGSNISLNITEKAPVTQDVFTGYESINGHIFADTANKPESYQIKVGDQTLVHSADQSAQSMTVNTSDGTLTINSDGSYQYKSLAASPSDASKTTLSIQILDMNGKLLKTHTASLDKDTTPPEAGTLTLVDYEDTGSSDSDRISSDNSFGLHIQGHELGSTVTYESSLDNGDTWQVMDGNSVTNLEDGSYLLRAKVSDASSNISYTNSIAVTVDTQAPDLYNAIGTNYNLDTGLISLTTATEYDLSLYKTSDGARSEITDLSAVPFEAGTYEAVLTDIAGNSATQAINMVSPSTYYSAKDNDAMYIVKTTKDDSEIITGNNNDLLITDGDINWQAGEGNNTLIHTGSDRYSSISVDGGNGDDHFTLHSVYGSIYLQGNNGDDRFTLHSVGRAYLYGGDGDDIYDINPGDATSFEIDINEYSNWGYDKLYLRNITPDEVSLTSRRTDVYLNVTKIQQISHEMIDLEGNPYTETYENVHSGSIKISNQLSNHSIESIYFDDGTVWNQEYILSVIG</sequence>
<evidence type="ECO:0000259" key="4">
    <source>
        <dbReference type="Pfam" id="PF19077"/>
    </source>
</evidence>
<evidence type="ECO:0000313" key="5">
    <source>
        <dbReference type="EMBL" id="WQE04396.1"/>
    </source>
</evidence>
<dbReference type="InterPro" id="IPR039329">
    <property type="entry name" value="SIAE"/>
</dbReference>
<protein>
    <submittedName>
        <fullName evidence="5">Ig-like domain-containing protein</fullName>
    </submittedName>
</protein>
<feature type="domain" description="Bacterial Ig" evidence="3">
    <location>
        <begin position="405"/>
        <end position="480"/>
    </location>
</feature>
<dbReference type="PANTHER" id="PTHR22901:SF0">
    <property type="entry name" value="SIALATE O-ACETYLESTERASE"/>
    <property type="match status" value="1"/>
</dbReference>
<dbReference type="PANTHER" id="PTHR22901">
    <property type="entry name" value="SIALATE O-ACETYLESTERASE"/>
    <property type="match status" value="1"/>
</dbReference>
<feature type="domain" description="Bacterial Ig" evidence="3">
    <location>
        <begin position="488"/>
        <end position="563"/>
    </location>
</feature>
<evidence type="ECO:0000259" key="2">
    <source>
        <dbReference type="Pfam" id="PF06594"/>
    </source>
</evidence>
<dbReference type="InterPro" id="IPR010566">
    <property type="entry name" value="Haemolys_ca-bd"/>
</dbReference>
<accession>A0ABZ0WYQ1</accession>
<organism evidence="5 6">
    <name type="scientific">Moraxella canis</name>
    <dbReference type="NCBI Taxonomy" id="90239"/>
    <lineage>
        <taxon>Bacteria</taxon>
        <taxon>Pseudomonadati</taxon>
        <taxon>Pseudomonadota</taxon>
        <taxon>Gammaproteobacteria</taxon>
        <taxon>Moraxellales</taxon>
        <taxon>Moraxellaceae</taxon>
        <taxon>Moraxella</taxon>
    </lineage>
</organism>
<feature type="domain" description="Bacterial Ig" evidence="3">
    <location>
        <begin position="322"/>
        <end position="397"/>
    </location>
</feature>
<dbReference type="EMBL" id="CP139961">
    <property type="protein sequence ID" value="WQE04396.1"/>
    <property type="molecule type" value="Genomic_DNA"/>
</dbReference>
<feature type="domain" description="Bacterial Ig" evidence="3">
    <location>
        <begin position="571"/>
        <end position="644"/>
    </location>
</feature>
<dbReference type="InterPro" id="IPR011049">
    <property type="entry name" value="Serralysin-like_metalloprot_C"/>
</dbReference>
<dbReference type="Pfam" id="PF06594">
    <property type="entry name" value="HCBP_related"/>
    <property type="match status" value="1"/>
</dbReference>
<name>A0ABZ0WYQ1_9GAMM</name>
<dbReference type="InterPro" id="IPR044016">
    <property type="entry name" value="Big_13"/>
</dbReference>
<feature type="region of interest" description="Disordered" evidence="1">
    <location>
        <begin position="117"/>
        <end position="150"/>
    </location>
</feature>
<dbReference type="Proteomes" id="UP001324384">
    <property type="component" value="Chromosome"/>
</dbReference>
<feature type="domain" description="Bacterial Ig" evidence="3">
    <location>
        <begin position="156"/>
        <end position="231"/>
    </location>
</feature>
<dbReference type="Gene3D" id="2.60.40.10">
    <property type="entry name" value="Immunoglobulins"/>
    <property type="match status" value="7"/>
</dbReference>
<dbReference type="NCBIfam" id="NF033510">
    <property type="entry name" value="Ca_tandemer"/>
    <property type="match status" value="6"/>
</dbReference>
<dbReference type="Pfam" id="PF17936">
    <property type="entry name" value="Big_6"/>
    <property type="match status" value="6"/>
</dbReference>
<gene>
    <name evidence="5" type="ORF">U0021_02005</name>
</gene>
<evidence type="ECO:0000256" key="1">
    <source>
        <dbReference type="SAM" id="MobiDB-lite"/>
    </source>
</evidence>
<dbReference type="InterPro" id="IPR041498">
    <property type="entry name" value="Big_6"/>
</dbReference>
<dbReference type="InterPro" id="IPR013783">
    <property type="entry name" value="Ig-like_fold"/>
</dbReference>
<reference evidence="5 6" key="1">
    <citation type="submission" date="2023-12" db="EMBL/GenBank/DDBJ databases">
        <title>Genome sequencing and assembly of bacterial species from a model synthetic community.</title>
        <authorList>
            <person name="Hogle S.L."/>
        </authorList>
    </citation>
    <scope>NUCLEOTIDE SEQUENCE [LARGE SCALE GENOMIC DNA]</scope>
    <source>
        <strain evidence="5 6">HAMBI_2792</strain>
    </source>
</reference>
<feature type="domain" description="Bacterial Ig-like" evidence="4">
    <location>
        <begin position="883"/>
        <end position="973"/>
    </location>
</feature>
<dbReference type="SUPFAM" id="SSF51120">
    <property type="entry name" value="beta-Roll"/>
    <property type="match status" value="1"/>
</dbReference>
<dbReference type="Pfam" id="PF19077">
    <property type="entry name" value="Big_13"/>
    <property type="match status" value="1"/>
</dbReference>
<evidence type="ECO:0000259" key="3">
    <source>
        <dbReference type="Pfam" id="PF17936"/>
    </source>
</evidence>
<evidence type="ECO:0000313" key="6">
    <source>
        <dbReference type="Proteomes" id="UP001324384"/>
    </source>
</evidence>
<keyword evidence="6" id="KW-1185">Reference proteome</keyword>